<dbReference type="NCBIfam" id="NF041518">
    <property type="entry name" value="choice_anch_Q"/>
    <property type="match status" value="1"/>
</dbReference>
<sequence length="1326" mass="143100">MQRISIFFILFCSFLSIALSGQTIWYVSPTGSGTQNGSSWANAKSLQNAVTNLNVGQTELRLRQGNYLITSTLRIDWGRKVRLVGGYSGAGTTRNFTLYPTNLNGQKKTQIMYIQEDDCSIDGVNFIDGFVTGANEGGAGLVLRANFGEIRNSTFRNNISEGGRGAGALYLMHGFNGAILIDNCTFENNRSNRKVYPMGDNGGGAIHNWSDNVTIKNSVFRNNYAENEGGAIYTWGENFHLENTRFENNTTETQGGGIYINYYDVKLKNTQFIGNKADEGGGIFIFGTSLSVENSQFTNNEAQEGGALNSSFGKWDFLNTVFRNNKASEKGGAIYNHRFSEISTINKSEFYDNAAKQGGAIYNFSDEGLKISNALFHKNLASDKGGAIYNYRNIDVANATFVANTNTAFIIPRFPNTPSNPNITHIYNSIFYQNSARTGGFRPDIHSEMVNADSGEKDIRRNITQSYTAGTANLVSVNPLFINNSANFRLQQTSPAVNYGVNALYNQVSTAPAGTSTDLVNQPRLVGSSIDLGAYELQPVVLACPAMILPTPNATNVPITTNISWNAIANATGYRVSIGTTAGGTNILNNLNVGNVTTYNHPTDLSPGTTYYVRITPFNAVSATANCSEYSFTTANPTVTIPACTSIISPANNATNIPLRPTISWNPSAGATGYRLTIGTTPTNADILNNQDVGNLTSHTLTTTLAQNTLYYIRITPYNTAGNASGCTQTSFRTLTTPTVPACTTIISPANNATNISLTPIITWNSVSNATGYRITIGTTPTNSDVINNQDVGNVTSHTLTTTLAQNTLYYIRITPYNTTGNASGCTQTSFRTLTTPTVPACSTITSPTNNATNVSVNPTITWIASSGATGYRIRIGTYAGGNDVLDQNLGNVISFTFPSNLNYSTNYFVQIIPFNSAGDATGCSEHRFTTEAKPITIPACSTITSPTNNATSISINPTITWTASSGATGYRIRIGTTAGGNDVLNQDLGNVTSFELPFNLDYSTNYFVQIIPFNSAGDATGCSEHQFTTEAKPITIPACSAIISPANNATNISLTPIITWNSVSNATGYRITIGTTPTNSDVLNNQDVGNVTYHTLTTTLAQNTLYYIRITPYNTTGNASGCTQTSFRTLTTPSVPACTTIVSPTNNATNVSVNPTITWTASSGATDYRIRIGTTAGGNDVLNQNLGNVTSFELPTNLNYSTNYFVRIIPFNSAGDATGCAEHRFTTEKETIEEYKIPNVFTPNNDGINDVADFSFLLNQKNATLQIVDRYGALHFEGNQNNQFIWNGTHNGLKSKTGTYWYIIIWTNSEGKIVTLKDWILLKSN</sequence>
<dbReference type="GO" id="GO:0009279">
    <property type="term" value="C:cell outer membrane"/>
    <property type="evidence" value="ECO:0007669"/>
    <property type="project" value="UniProtKB-SubCell"/>
</dbReference>
<evidence type="ECO:0000256" key="7">
    <source>
        <dbReference type="ARBA" id="ARBA00023237"/>
    </source>
</evidence>
<dbReference type="EMBL" id="FUYZ01000002">
    <property type="protein sequence ID" value="SKB73875.1"/>
    <property type="molecule type" value="Genomic_DNA"/>
</dbReference>
<dbReference type="Pfam" id="PF02415">
    <property type="entry name" value="Chlam_PMP"/>
    <property type="match status" value="4"/>
</dbReference>
<evidence type="ECO:0000259" key="8">
    <source>
        <dbReference type="PROSITE" id="PS50853"/>
    </source>
</evidence>
<evidence type="ECO:0000256" key="3">
    <source>
        <dbReference type="ARBA" id="ARBA00004613"/>
    </source>
</evidence>
<evidence type="ECO:0000313" key="10">
    <source>
        <dbReference type="Proteomes" id="UP000191112"/>
    </source>
</evidence>
<protein>
    <submittedName>
        <fullName evidence="9">Gliding motility-associated C-terminal domain-containing protein</fullName>
    </submittedName>
</protein>
<keyword evidence="4" id="KW-0964">Secreted</keyword>
<evidence type="ECO:0000256" key="5">
    <source>
        <dbReference type="ARBA" id="ARBA00022729"/>
    </source>
</evidence>
<dbReference type="SMART" id="SM00710">
    <property type="entry name" value="PbH1"/>
    <property type="match status" value="6"/>
</dbReference>
<dbReference type="InterPro" id="IPR003961">
    <property type="entry name" value="FN3_dom"/>
</dbReference>
<evidence type="ECO:0000256" key="1">
    <source>
        <dbReference type="ARBA" id="ARBA00004196"/>
    </source>
</evidence>
<dbReference type="InterPro" id="IPR036116">
    <property type="entry name" value="FN3_sf"/>
</dbReference>
<dbReference type="InterPro" id="IPR013783">
    <property type="entry name" value="Ig-like_fold"/>
</dbReference>
<keyword evidence="7" id="KW-0998">Cell outer membrane</keyword>
<dbReference type="CDD" id="cd00063">
    <property type="entry name" value="FN3"/>
    <property type="match status" value="1"/>
</dbReference>
<dbReference type="InterPro" id="IPR003368">
    <property type="entry name" value="POMP_repeat"/>
</dbReference>
<keyword evidence="5" id="KW-0732">Signal</keyword>
<evidence type="ECO:0000256" key="6">
    <source>
        <dbReference type="ARBA" id="ARBA00023136"/>
    </source>
</evidence>
<accession>A0A1T5DQA9</accession>
<keyword evidence="10" id="KW-1185">Reference proteome</keyword>
<dbReference type="PANTHER" id="PTHR11319:SF35">
    <property type="entry name" value="OUTER MEMBRANE PROTEIN PMPC-RELATED"/>
    <property type="match status" value="1"/>
</dbReference>
<feature type="domain" description="Fibronectin type-III" evidence="8">
    <location>
        <begin position="1141"/>
        <end position="1231"/>
    </location>
</feature>
<dbReference type="STRING" id="619805.SAMN05660477_00924"/>
<name>A0A1T5DQA9_9FLAO</name>
<keyword evidence="6" id="KW-0472">Membrane</keyword>
<dbReference type="Gene3D" id="2.60.40.10">
    <property type="entry name" value="Immunoglobulins"/>
    <property type="match status" value="7"/>
</dbReference>
<dbReference type="InterPro" id="IPR006626">
    <property type="entry name" value="PbH1"/>
</dbReference>
<dbReference type="NCBIfam" id="TIGR04131">
    <property type="entry name" value="Bac_Flav_CTERM"/>
    <property type="match status" value="1"/>
</dbReference>
<dbReference type="InterPro" id="IPR059226">
    <property type="entry name" value="Choice_anch_Q_dom"/>
</dbReference>
<dbReference type="OrthoDB" id="869215at2"/>
<dbReference type="NCBIfam" id="TIGR01376">
    <property type="entry name" value="POMP_repeat"/>
    <property type="match status" value="1"/>
</dbReference>
<feature type="domain" description="Fibronectin type-III" evidence="8">
    <location>
        <begin position="1034"/>
        <end position="1136"/>
    </location>
</feature>
<dbReference type="SUPFAM" id="SSF49265">
    <property type="entry name" value="Fibronectin type III"/>
    <property type="match status" value="4"/>
</dbReference>
<dbReference type="Pfam" id="PF13585">
    <property type="entry name" value="CHU_C"/>
    <property type="match status" value="1"/>
</dbReference>
<organism evidence="9 10">
    <name type="scientific">Soonwooa buanensis</name>
    <dbReference type="NCBI Taxonomy" id="619805"/>
    <lineage>
        <taxon>Bacteria</taxon>
        <taxon>Pseudomonadati</taxon>
        <taxon>Bacteroidota</taxon>
        <taxon>Flavobacteriia</taxon>
        <taxon>Flavobacteriales</taxon>
        <taxon>Weeksellaceae</taxon>
        <taxon>Chryseobacterium group</taxon>
        <taxon>Soonwooa</taxon>
    </lineage>
</organism>
<feature type="domain" description="Fibronectin type-III" evidence="8">
    <location>
        <begin position="935"/>
        <end position="1033"/>
    </location>
</feature>
<dbReference type="SMART" id="SM00060">
    <property type="entry name" value="FN3"/>
    <property type="match status" value="7"/>
</dbReference>
<dbReference type="GO" id="GO:0005576">
    <property type="term" value="C:extracellular region"/>
    <property type="evidence" value="ECO:0007669"/>
    <property type="project" value="UniProtKB-SubCell"/>
</dbReference>
<comment type="subcellular location">
    <subcellularLocation>
        <location evidence="1">Cell envelope</location>
    </subcellularLocation>
    <subcellularLocation>
        <location evidence="2">Cell outer membrane</location>
    </subcellularLocation>
    <subcellularLocation>
        <location evidence="3">Secreted</location>
    </subcellularLocation>
</comment>
<evidence type="ECO:0000256" key="2">
    <source>
        <dbReference type="ARBA" id="ARBA00004442"/>
    </source>
</evidence>
<reference evidence="9 10" key="1">
    <citation type="submission" date="2017-02" db="EMBL/GenBank/DDBJ databases">
        <authorList>
            <person name="Peterson S.W."/>
        </authorList>
    </citation>
    <scope>NUCLEOTIDE SEQUENCE [LARGE SCALE GENOMIC DNA]</scope>
    <source>
        <strain evidence="9 10">DSM 22323</strain>
    </source>
</reference>
<dbReference type="InterPro" id="IPR012334">
    <property type="entry name" value="Pectin_lyas_fold"/>
</dbReference>
<gene>
    <name evidence="9" type="ORF">SAMN05660477_00924</name>
</gene>
<dbReference type="InterPro" id="IPR026341">
    <property type="entry name" value="T9SS_type_B"/>
</dbReference>
<feature type="domain" description="Fibronectin type-III" evidence="8">
    <location>
        <begin position="737"/>
        <end position="838"/>
    </location>
</feature>
<feature type="domain" description="Fibronectin type-III" evidence="8">
    <location>
        <begin position="839"/>
        <end position="934"/>
    </location>
</feature>
<evidence type="ECO:0000313" key="9">
    <source>
        <dbReference type="EMBL" id="SKB73875.1"/>
    </source>
</evidence>
<dbReference type="Proteomes" id="UP000191112">
    <property type="component" value="Unassembled WGS sequence"/>
</dbReference>
<evidence type="ECO:0000256" key="4">
    <source>
        <dbReference type="ARBA" id="ARBA00022525"/>
    </source>
</evidence>
<dbReference type="InterPro" id="IPR011050">
    <property type="entry name" value="Pectin_lyase_fold/virulence"/>
</dbReference>
<proteinExistence type="predicted"/>
<dbReference type="SUPFAM" id="SSF51126">
    <property type="entry name" value="Pectin lyase-like"/>
    <property type="match status" value="2"/>
</dbReference>
<dbReference type="PROSITE" id="PS50853">
    <property type="entry name" value="FN3"/>
    <property type="match status" value="5"/>
</dbReference>
<dbReference type="RefSeq" id="WP_079666197.1">
    <property type="nucleotide sequence ID" value="NZ_FUYZ01000002.1"/>
</dbReference>
<dbReference type="PANTHER" id="PTHR11319">
    <property type="entry name" value="G PROTEIN-COUPLED RECEPTOR-RELATED"/>
    <property type="match status" value="1"/>
</dbReference>
<dbReference type="Gene3D" id="2.160.20.10">
    <property type="entry name" value="Single-stranded right-handed beta-helix, Pectin lyase-like"/>
    <property type="match status" value="1"/>
</dbReference>